<keyword evidence="3" id="KW-0175">Coiled coil</keyword>
<feature type="compositionally biased region" description="Polar residues" evidence="4">
    <location>
        <begin position="511"/>
        <end position="530"/>
    </location>
</feature>
<sequence length="605" mass="67464">MSAPILNLQNISYTLGGRPLLDGADISVSAGERLCLVGRNGSGKSTLLRIAAGELEQDNGERFLQPGLKVHYLPQEPDLSAWETVFDYVTADLDETTHYRARAMLSELGMEGTESCASLSGGEARRSALARALAVEPDLLLLDEPTNHLDLPCIAWLEKELLASGAGMIIISHDRRFLETLCRAVIWLEQGRTQRLDASFVHFEAWRDEQIELAERAAHKLDRQIAREEDWMRYGVTARRKRNVRRVAELANLRAERRDIASRQRGTLKMEASEAENTSKIVVAADGIGWAYPERSLINGLTLKITKGDRLGICGANGAGKTTLLRLLTGDLEPQKGDIRRSPSIRMVTLDQQRSALDGNQSVADFLTDGHGELVEVGTEKRHVIGYMKDFLFRPEQARTPVSHLSGGERGRLALASALARPSNLLVLDEPTNDLDLETLDLLQDMLGDYTGTVLLVSHDRDFLDRLATSTLVAEGDGSWIEYAGGYSDMLAQRRGRTPAERQQKEANPFSPENGQKPSSRPMNRSSTKLSYKEQRELDQLPELLEKLEKDAALCRNALADPELYNRDPARFEKITAALSKTEEKLSQAEERWVELESKREELEN</sequence>
<dbReference type="Pfam" id="PF16326">
    <property type="entry name" value="ABC_tran_CTD"/>
    <property type="match status" value="1"/>
</dbReference>
<keyword evidence="6" id="KW-0251">Elongation factor</keyword>
<dbReference type="InterPro" id="IPR037118">
    <property type="entry name" value="Val-tRNA_synth_C_sf"/>
</dbReference>
<feature type="region of interest" description="Disordered" evidence="4">
    <location>
        <begin position="494"/>
        <end position="533"/>
    </location>
</feature>
<accession>A0ABR5ZRT2</accession>
<dbReference type="Gene3D" id="3.40.50.300">
    <property type="entry name" value="P-loop containing nucleotide triphosphate hydrolases"/>
    <property type="match status" value="2"/>
</dbReference>
<dbReference type="PANTHER" id="PTHR42855">
    <property type="entry name" value="ABC TRANSPORTER ATP-BINDING SUBUNIT"/>
    <property type="match status" value="1"/>
</dbReference>
<name>A0ABR5ZRT2_9PROT</name>
<protein>
    <submittedName>
        <fullName evidence="6">Elongation factor 3</fullName>
    </submittedName>
</protein>
<dbReference type="InterPro" id="IPR027417">
    <property type="entry name" value="P-loop_NTPase"/>
</dbReference>
<evidence type="ECO:0000259" key="5">
    <source>
        <dbReference type="PROSITE" id="PS50893"/>
    </source>
</evidence>
<dbReference type="PROSITE" id="PS50893">
    <property type="entry name" value="ABC_TRANSPORTER_2"/>
    <property type="match status" value="2"/>
</dbReference>
<comment type="caution">
    <text evidence="6">The sequence shown here is derived from an EMBL/GenBank/DDBJ whole genome shotgun (WGS) entry which is preliminary data.</text>
</comment>
<keyword evidence="6" id="KW-0648">Protein biosynthesis</keyword>
<organism evidence="6 7">
    <name type="scientific">Bombella mellum</name>
    <dbReference type="NCBI Taxonomy" id="2039288"/>
    <lineage>
        <taxon>Bacteria</taxon>
        <taxon>Pseudomonadati</taxon>
        <taxon>Pseudomonadota</taxon>
        <taxon>Alphaproteobacteria</taxon>
        <taxon>Acetobacterales</taxon>
        <taxon>Acetobacteraceae</taxon>
        <taxon>Bombella</taxon>
    </lineage>
</organism>
<dbReference type="CDD" id="cd03221">
    <property type="entry name" value="ABCF_EF-3"/>
    <property type="match status" value="2"/>
</dbReference>
<dbReference type="EMBL" id="PDLY01000002">
    <property type="protein sequence ID" value="MBA5727018.1"/>
    <property type="molecule type" value="Genomic_DNA"/>
</dbReference>
<dbReference type="InterPro" id="IPR032524">
    <property type="entry name" value="ABC_tran_C"/>
</dbReference>
<keyword evidence="2" id="KW-0067">ATP-binding</keyword>
<dbReference type="RefSeq" id="WP_182040641.1">
    <property type="nucleotide sequence ID" value="NZ_PDLY01000002.1"/>
</dbReference>
<evidence type="ECO:0000313" key="7">
    <source>
        <dbReference type="Proteomes" id="UP000765338"/>
    </source>
</evidence>
<keyword evidence="1" id="KW-0547">Nucleotide-binding</keyword>
<reference evidence="6 7" key="1">
    <citation type="submission" date="2017-10" db="EMBL/GenBank/DDBJ databases">
        <authorList>
            <person name="Jakob F."/>
        </authorList>
    </citation>
    <scope>NUCLEOTIDE SEQUENCE [LARGE SCALE GENOMIC DNA]</scope>
    <source>
        <strain evidence="6 7">TMW 2.1889</strain>
    </source>
</reference>
<feature type="coiled-coil region" evidence="3">
    <location>
        <begin position="572"/>
        <end position="599"/>
    </location>
</feature>
<dbReference type="SMART" id="SM00382">
    <property type="entry name" value="AAA"/>
    <property type="match status" value="2"/>
</dbReference>
<dbReference type="InterPro" id="IPR003593">
    <property type="entry name" value="AAA+_ATPase"/>
</dbReference>
<evidence type="ECO:0000256" key="4">
    <source>
        <dbReference type="SAM" id="MobiDB-lite"/>
    </source>
</evidence>
<proteinExistence type="predicted"/>
<feature type="domain" description="ABC transporter" evidence="5">
    <location>
        <begin position="6"/>
        <end position="215"/>
    </location>
</feature>
<keyword evidence="7" id="KW-1185">Reference proteome</keyword>
<dbReference type="Pfam" id="PF00005">
    <property type="entry name" value="ABC_tran"/>
    <property type="match status" value="2"/>
</dbReference>
<evidence type="ECO:0000256" key="1">
    <source>
        <dbReference type="ARBA" id="ARBA00022741"/>
    </source>
</evidence>
<dbReference type="PANTHER" id="PTHR42855:SF1">
    <property type="entry name" value="ABC TRANSPORTER DOMAIN-CONTAINING PROTEIN"/>
    <property type="match status" value="1"/>
</dbReference>
<evidence type="ECO:0000256" key="2">
    <source>
        <dbReference type="ARBA" id="ARBA00022840"/>
    </source>
</evidence>
<evidence type="ECO:0000313" key="6">
    <source>
        <dbReference type="EMBL" id="MBA5727018.1"/>
    </source>
</evidence>
<dbReference type="Proteomes" id="UP000765338">
    <property type="component" value="Unassembled WGS sequence"/>
</dbReference>
<evidence type="ECO:0000256" key="3">
    <source>
        <dbReference type="SAM" id="Coils"/>
    </source>
</evidence>
<gene>
    <name evidence="6" type="ORF">CPA56_03300</name>
</gene>
<dbReference type="InterPro" id="IPR051309">
    <property type="entry name" value="ABCF_ATPase"/>
</dbReference>
<feature type="domain" description="ABC transporter" evidence="5">
    <location>
        <begin position="283"/>
        <end position="503"/>
    </location>
</feature>
<dbReference type="GO" id="GO:0003746">
    <property type="term" value="F:translation elongation factor activity"/>
    <property type="evidence" value="ECO:0007669"/>
    <property type="project" value="UniProtKB-KW"/>
</dbReference>
<dbReference type="SUPFAM" id="SSF52540">
    <property type="entry name" value="P-loop containing nucleoside triphosphate hydrolases"/>
    <property type="match status" value="2"/>
</dbReference>
<dbReference type="InterPro" id="IPR003439">
    <property type="entry name" value="ABC_transporter-like_ATP-bd"/>
</dbReference>
<dbReference type="Gene3D" id="1.10.287.380">
    <property type="entry name" value="Valyl-tRNA synthetase, C-terminal domain"/>
    <property type="match status" value="1"/>
</dbReference>